<feature type="transmembrane region" description="Helical" evidence="1">
    <location>
        <begin position="599"/>
        <end position="620"/>
    </location>
</feature>
<organism evidence="3 4">
    <name type="scientific">Triparma laevis f. longispina</name>
    <dbReference type="NCBI Taxonomy" id="1714387"/>
    <lineage>
        <taxon>Eukaryota</taxon>
        <taxon>Sar</taxon>
        <taxon>Stramenopiles</taxon>
        <taxon>Ochrophyta</taxon>
        <taxon>Bolidophyceae</taxon>
        <taxon>Parmales</taxon>
        <taxon>Triparmaceae</taxon>
        <taxon>Triparma</taxon>
    </lineage>
</organism>
<feature type="domain" description="START" evidence="2">
    <location>
        <begin position="326"/>
        <end position="429"/>
    </location>
</feature>
<reference evidence="4" key="1">
    <citation type="journal article" date="2023" name="Commun. Biol.">
        <title>Genome analysis of Parmales, the sister group of diatoms, reveals the evolutionary specialization of diatoms from phago-mixotrophs to photoautotrophs.</title>
        <authorList>
            <person name="Ban H."/>
            <person name="Sato S."/>
            <person name="Yoshikawa S."/>
            <person name="Yamada K."/>
            <person name="Nakamura Y."/>
            <person name="Ichinomiya M."/>
            <person name="Sato N."/>
            <person name="Blanc-Mathieu R."/>
            <person name="Endo H."/>
            <person name="Kuwata A."/>
            <person name="Ogata H."/>
        </authorList>
    </citation>
    <scope>NUCLEOTIDE SEQUENCE [LARGE SCALE GENOMIC DNA]</scope>
    <source>
        <strain evidence="4">NIES 3700</strain>
    </source>
</reference>
<dbReference type="InterPro" id="IPR023393">
    <property type="entry name" value="START-like_dom_sf"/>
</dbReference>
<feature type="transmembrane region" description="Helical" evidence="1">
    <location>
        <begin position="632"/>
        <end position="650"/>
    </location>
</feature>
<sequence>MQNPPPQHLALPFTLENLGLIADNFLRDKVGDGEKELAQDLLRQYLHFAEKEQVNGEGQAKQADMCLTPGPSLPSDDSQRGAGGFFGEQVVPMVRSISSVVRIRTTSSSVSASVLANEENETTLPPREVGSFSFLGEIRARSCSGKPEEEATLLSISSVGKLLKERRGSGIRKSVSKKITPGLDLDKDGGAGRANLGFMFAPEACLFIDNLNIDLEFENEKVIQMDSVLQKYTDEEDNAITASLGLLAGIDIKGTIPWTNFKPMFSSVKYLKGFYNLRDGDIFMKSKFTVRGDHSRVAARMVNYYLKCINPAYGTLKEAGQTDTGEYLEVLNSHSAIYHQEYNLPFPLSNREFISNIIWKRQSEKSVVVSYKPMNTHPKAEEKDAGQWIRGLIHGAYHITQLDDEHTEVEWGMHINFGGSLHKAIVNGMIIPNNNRIVTHLQAYFTCSLTLYDLKKEDGKLLGEVLVNQIKRSRVRGVKRSEAVDEFLYISLAMRELLPKFPWLRSLLHELSLNRIKTAGKVGGVGLSEVSNGDAMNLAKELGTIILSSTEAAAAVDQWITQNPILGDLKREHEWVRGFFVVFAQYNLSTSTLGLKLRVFGGALLSMIDLFTDVYMTVVYLNTNGQEGYGRINAILIGVTMMFQIFVAYIQNRKQFWCFVQDTVVVLIGFKPALDAYRVGAGLDKQDHHLLPPLQEMTVGKGIEAVFEAIPSSIIQIFALLLAKDKNLDALFSILISAATLGFTSAMTNYDWDTSPTNRSSCPMFYGYVPDKTLPRAMCFLSMMSLSFAHVLLLTFSCALLAAMNVNWLLYYLAADMAFFFLYKMMRGDFYYFLNLNGGVRVYGAVLERFAIKVIVSFTLMIQLRHPNEVGGLPFLCTLLLSVCGAMASSYLYVAYYTPEDGDEGLKISNTDLYMTLVSLFSIWLLSAIIFVTSIKKEYLHTFYSTQISKEYHEKFFSSLGETQDFEKSAILLTHPSIYSPFSDKIKVWTHDNWKQWETLKPDWFTETWIKSIEREFIPYEYRVKYGQTGLKRDGTMGRCTFVGMREKSRIRNWGGGSKVHLKS</sequence>
<dbReference type="AlphaFoldDB" id="A0A9W7CDP3"/>
<feature type="transmembrane region" description="Helical" evidence="1">
    <location>
        <begin position="705"/>
        <end position="723"/>
    </location>
</feature>
<evidence type="ECO:0000259" key="2">
    <source>
        <dbReference type="Pfam" id="PF01852"/>
    </source>
</evidence>
<protein>
    <recommendedName>
        <fullName evidence="2">START domain-containing protein</fullName>
    </recommendedName>
</protein>
<gene>
    <name evidence="3" type="ORF">TrLO_g3735</name>
</gene>
<keyword evidence="1" id="KW-0812">Transmembrane</keyword>
<dbReference type="SUPFAM" id="SSF55961">
    <property type="entry name" value="Bet v1-like"/>
    <property type="match status" value="1"/>
</dbReference>
<keyword evidence="1" id="KW-1133">Transmembrane helix</keyword>
<dbReference type="InterPro" id="IPR002913">
    <property type="entry name" value="START_lipid-bd_dom"/>
</dbReference>
<keyword evidence="4" id="KW-1185">Reference proteome</keyword>
<keyword evidence="1" id="KW-0472">Membrane</keyword>
<feature type="transmembrane region" description="Helical" evidence="1">
    <location>
        <begin position="780"/>
        <end position="802"/>
    </location>
</feature>
<evidence type="ECO:0000256" key="1">
    <source>
        <dbReference type="SAM" id="Phobius"/>
    </source>
</evidence>
<dbReference type="GO" id="GO:0008289">
    <property type="term" value="F:lipid binding"/>
    <property type="evidence" value="ECO:0007669"/>
    <property type="project" value="InterPro"/>
</dbReference>
<feature type="transmembrane region" description="Helical" evidence="1">
    <location>
        <begin position="871"/>
        <end position="893"/>
    </location>
</feature>
<comment type="caution">
    <text evidence="3">The sequence shown here is derived from an EMBL/GenBank/DDBJ whole genome shotgun (WGS) entry which is preliminary data.</text>
</comment>
<dbReference type="Proteomes" id="UP001165122">
    <property type="component" value="Unassembled WGS sequence"/>
</dbReference>
<name>A0A9W7CDP3_9STRA</name>
<feature type="transmembrane region" description="Helical" evidence="1">
    <location>
        <begin position="730"/>
        <end position="750"/>
    </location>
</feature>
<accession>A0A9W7CDP3</accession>
<dbReference type="Pfam" id="PF01852">
    <property type="entry name" value="START"/>
    <property type="match status" value="1"/>
</dbReference>
<proteinExistence type="predicted"/>
<dbReference type="EMBL" id="BRXW01000099">
    <property type="protein sequence ID" value="GMI06402.1"/>
    <property type="molecule type" value="Genomic_DNA"/>
</dbReference>
<evidence type="ECO:0000313" key="3">
    <source>
        <dbReference type="EMBL" id="GMI06402.1"/>
    </source>
</evidence>
<feature type="transmembrane region" description="Helical" evidence="1">
    <location>
        <begin position="913"/>
        <end position="935"/>
    </location>
</feature>
<evidence type="ECO:0000313" key="4">
    <source>
        <dbReference type="Proteomes" id="UP001165122"/>
    </source>
</evidence>
<dbReference type="Gene3D" id="3.30.530.20">
    <property type="match status" value="1"/>
</dbReference>